<dbReference type="PANTHER" id="PTHR16056:SF2">
    <property type="entry name" value="TESTIS-EXPRESSED PROTEIN 10"/>
    <property type="match status" value="1"/>
</dbReference>
<dbReference type="AlphaFoldDB" id="A0A663LQ84"/>
<organism evidence="7 8">
    <name type="scientific">Athene cunicularia</name>
    <name type="common">Burrowing owl</name>
    <name type="synonym">Speotyto cunicularia</name>
    <dbReference type="NCBI Taxonomy" id="194338"/>
    <lineage>
        <taxon>Eukaryota</taxon>
        <taxon>Metazoa</taxon>
        <taxon>Chordata</taxon>
        <taxon>Craniata</taxon>
        <taxon>Vertebrata</taxon>
        <taxon>Euteleostomi</taxon>
        <taxon>Archelosauria</taxon>
        <taxon>Archosauria</taxon>
        <taxon>Dinosauria</taxon>
        <taxon>Saurischia</taxon>
        <taxon>Theropoda</taxon>
        <taxon>Coelurosauria</taxon>
        <taxon>Aves</taxon>
        <taxon>Neognathae</taxon>
        <taxon>Neoaves</taxon>
        <taxon>Telluraves</taxon>
        <taxon>Strigiformes</taxon>
        <taxon>Strigidae</taxon>
        <taxon>Athene</taxon>
    </lineage>
</organism>
<dbReference type="PANTHER" id="PTHR16056">
    <property type="entry name" value="REGULATOR OF MICROTUBULE DYNAMICS PROTEIN"/>
    <property type="match status" value="1"/>
</dbReference>
<dbReference type="FunFam" id="1.25.10.10:FF:000164">
    <property type="entry name" value="Testis-expressed sequence 10 protein"/>
    <property type="match status" value="1"/>
</dbReference>
<keyword evidence="4" id="KW-0539">Nucleus</keyword>
<evidence type="ECO:0000256" key="3">
    <source>
        <dbReference type="ARBA" id="ARBA00006427"/>
    </source>
</evidence>
<dbReference type="Gene3D" id="1.25.10.10">
    <property type="entry name" value="Leucine-rich Repeat Variant"/>
    <property type="match status" value="1"/>
</dbReference>
<dbReference type="GO" id="GO:0005730">
    <property type="term" value="C:nucleolus"/>
    <property type="evidence" value="ECO:0007669"/>
    <property type="project" value="UniProtKB-SubCell"/>
</dbReference>
<dbReference type="GO" id="GO:0071339">
    <property type="term" value="C:MLL1 complex"/>
    <property type="evidence" value="ECO:0007669"/>
    <property type="project" value="TreeGrafter"/>
</dbReference>
<dbReference type="Pfam" id="PF25781">
    <property type="entry name" value="TPR_TEX10"/>
    <property type="match status" value="2"/>
</dbReference>
<dbReference type="Proteomes" id="UP000472269">
    <property type="component" value="Unplaced"/>
</dbReference>
<evidence type="ECO:0000256" key="2">
    <source>
        <dbReference type="ARBA" id="ARBA00004642"/>
    </source>
</evidence>
<keyword evidence="8" id="KW-1185">Reference proteome</keyword>
<dbReference type="SUPFAM" id="SSF48371">
    <property type="entry name" value="ARM repeat"/>
    <property type="match status" value="1"/>
</dbReference>
<evidence type="ECO:0000259" key="6">
    <source>
        <dbReference type="Pfam" id="PF25781"/>
    </source>
</evidence>
<gene>
    <name evidence="7" type="primary">TEX10</name>
</gene>
<evidence type="ECO:0000259" key="5">
    <source>
        <dbReference type="Pfam" id="PF12333"/>
    </source>
</evidence>
<dbReference type="InterPro" id="IPR057949">
    <property type="entry name" value="TPR_TEX10"/>
</dbReference>
<feature type="domain" description="TEX10-like TPR repeats" evidence="6">
    <location>
        <begin position="621"/>
        <end position="878"/>
    </location>
</feature>
<sequence length="891" mass="101596">MTKKRKHQEDFQKVKLKVGKKKPKLENATDTTFRTKAIQIPEQLKEDGVLPTQNRKLNIKDLLSQMHHYSPGVKHNALLGLKDLLSQYPFVIDAHLSNIISEVAAVFTDKDSGVRGAAVHLLQFLASKIRAEQIAPFFPLVSAHLSSAMTHISEGIQEDSLKVLDVLLEAYPALLTDRSSILLKNFVELISHQQLSKRLKSREKLSWMLSVNPNRRVTSQQWRLNVLTRLKKFLQAVVDGSSEIEDEGLQEQKDSPHSVRNPVYISWKVHANNQQHIQLFENGGLRPKINSSFRLRSLASVMDSAEKGLSSAENLKGFIEIIIPLLIECWIEASPAQSAPILGNLLESESQQLMQQVLSIIHLLWKLTKRHDETYKMELWLRMNYLVDFKHHFMRHFPYSLQETVKHKKKDSCKGNKYCMTSSNSVDHLLLNLTLCDIMVSLASTSTLQVDSGWLDMIRKFVTDTLQDGSKLNSKQVNRLLGVTWRLMQIQQNKVATEPLIKAVYTLYQQRNLLFPVRTLLLKFFSRVYQKEDLRTQRIRSRSKVLSRWLAGLPQQLALLGLRNPELSNQLIDIIHSAASRSNKELLQSLQATAARIYGKTFTLQSCHLIYLSQPPCIPTILSSFAGWKCQVQDNSVNDVDYFSFLFSTLIGFSREELTSLQGIRGKPHISQTQLSPVRLYLTDLDQFLHHWAVTEMICHSLSTIPSQSQCFDILQTGICKYLVGLVVIPDSTAGSVLCAINKLLDQACILSENLHKFLASCCYSLLYFLLTLDKEDAEHVQKRDMLWGSCISALALLPRLLRLMLQSLQVSRICREELPVVAQLLRLLMQHGQLRSHMITNEFLVQQIIKDIMTLKSGEVQEQWLTDLHYCFNIYLASHPQGPGPINAVY</sequence>
<feature type="domain" description="Pre-rRNA-processing protein Ipi1 N-terminal" evidence="5">
    <location>
        <begin position="132"/>
        <end position="234"/>
    </location>
</feature>
<dbReference type="InterPro" id="IPR016024">
    <property type="entry name" value="ARM-type_fold"/>
</dbReference>
<dbReference type="Pfam" id="PF12333">
    <property type="entry name" value="Ipi1_N"/>
    <property type="match status" value="1"/>
</dbReference>
<comment type="similarity">
    <text evidence="3">Belongs to the IPI1/TEX10 family.</text>
</comment>
<evidence type="ECO:0000256" key="4">
    <source>
        <dbReference type="ARBA" id="ARBA00023242"/>
    </source>
</evidence>
<evidence type="ECO:0000313" key="7">
    <source>
        <dbReference type="Ensembl" id="ENSACUP00000001727.1"/>
    </source>
</evidence>
<dbReference type="InterPro" id="IPR011989">
    <property type="entry name" value="ARM-like"/>
</dbReference>
<dbReference type="InterPro" id="IPR024679">
    <property type="entry name" value="Ipi1_N"/>
</dbReference>
<name>A0A663LQ84_ATHCN</name>
<protein>
    <submittedName>
        <fullName evidence="7">Testis expressed 10</fullName>
    </submittedName>
</protein>
<accession>A0A663LQ84</accession>
<dbReference type="Ensembl" id="ENSACUT00000001843.1">
    <property type="protein sequence ID" value="ENSACUP00000001727.1"/>
    <property type="gene ID" value="ENSACUG00000001222.1"/>
</dbReference>
<reference evidence="7" key="2">
    <citation type="submission" date="2025-09" db="UniProtKB">
        <authorList>
            <consortium name="Ensembl"/>
        </authorList>
    </citation>
    <scope>IDENTIFICATION</scope>
</reference>
<evidence type="ECO:0000256" key="1">
    <source>
        <dbReference type="ARBA" id="ARBA00004604"/>
    </source>
</evidence>
<evidence type="ECO:0000313" key="8">
    <source>
        <dbReference type="Proteomes" id="UP000472269"/>
    </source>
</evidence>
<comment type="subcellular location">
    <subcellularLocation>
        <location evidence="1">Nucleus</location>
        <location evidence="1">Nucleolus</location>
    </subcellularLocation>
    <subcellularLocation>
        <location evidence="2">Nucleus</location>
        <location evidence="2">Nucleoplasm</location>
    </subcellularLocation>
</comment>
<feature type="domain" description="TEX10-like TPR repeats" evidence="6">
    <location>
        <begin position="545"/>
        <end position="613"/>
    </location>
</feature>
<reference evidence="7" key="1">
    <citation type="submission" date="2025-08" db="UniProtKB">
        <authorList>
            <consortium name="Ensembl"/>
        </authorList>
    </citation>
    <scope>IDENTIFICATION</scope>
</reference>
<proteinExistence type="inferred from homology"/>